<accession>A0A1J5QDN9</accession>
<name>A0A1J5QDN9_9ZZZZ</name>
<dbReference type="EMBL" id="MLJW01000941">
    <property type="protein sequence ID" value="OIQ81306.1"/>
    <property type="molecule type" value="Genomic_DNA"/>
</dbReference>
<proteinExistence type="predicted"/>
<gene>
    <name evidence="2" type="ORF">GALL_369220</name>
</gene>
<evidence type="ECO:0000256" key="1">
    <source>
        <dbReference type="SAM" id="MobiDB-lite"/>
    </source>
</evidence>
<organism evidence="2">
    <name type="scientific">mine drainage metagenome</name>
    <dbReference type="NCBI Taxonomy" id="410659"/>
    <lineage>
        <taxon>unclassified sequences</taxon>
        <taxon>metagenomes</taxon>
        <taxon>ecological metagenomes</taxon>
    </lineage>
</organism>
<reference evidence="2" key="1">
    <citation type="submission" date="2016-10" db="EMBL/GenBank/DDBJ databases">
        <title>Sequence of Gallionella enrichment culture.</title>
        <authorList>
            <person name="Poehlein A."/>
            <person name="Muehling M."/>
            <person name="Daniel R."/>
        </authorList>
    </citation>
    <scope>NUCLEOTIDE SEQUENCE</scope>
</reference>
<sequence>MFGLLATCETWTWQCQPHDTRTSPISSSLQSGDGPLPARAHHFPRYNSLNGAFSNSASASSRFNITFSRSSSFNRLASSTFIPPYRPRQRCNGDSETRNARHPAATSSPLKDIRSACPSNRTIYSGDFLRFVGIVIVFPPRTPGGKTPKDPGPSTRGQTINLPLYSDFESRAIRPRSHLFAGACRFNDVGFPLFPYPDVYHRLL</sequence>
<comment type="caution">
    <text evidence="2">The sequence shown here is derived from an EMBL/GenBank/DDBJ whole genome shotgun (WGS) entry which is preliminary data.</text>
</comment>
<evidence type="ECO:0000313" key="2">
    <source>
        <dbReference type="EMBL" id="OIQ81306.1"/>
    </source>
</evidence>
<feature type="region of interest" description="Disordered" evidence="1">
    <location>
        <begin position="84"/>
        <end position="112"/>
    </location>
</feature>
<dbReference type="AlphaFoldDB" id="A0A1J5QDN9"/>
<protein>
    <submittedName>
        <fullName evidence="2">Uncharacterized protein</fullName>
    </submittedName>
</protein>